<feature type="transmembrane region" description="Helical" evidence="23">
    <location>
        <begin position="402"/>
        <end position="423"/>
    </location>
</feature>
<dbReference type="FunFam" id="3.30.70.100:FF:000005">
    <property type="entry name" value="Copper-exporting P-type ATPase A"/>
    <property type="match status" value="1"/>
</dbReference>
<feature type="domain" description="HMA" evidence="24">
    <location>
        <begin position="3"/>
        <end position="69"/>
    </location>
</feature>
<comment type="similarity">
    <text evidence="2">Belongs to the cation transport ATPase (P-type) (TC 3.A.3) family. Type IB subfamily.</text>
</comment>
<feature type="transmembrane region" description="Helical" evidence="23">
    <location>
        <begin position="216"/>
        <end position="233"/>
    </location>
</feature>
<accession>A0A6N6NMP3</accession>
<keyword evidence="13" id="KW-0460">Magnesium</keyword>
<dbReference type="GO" id="GO:0005524">
    <property type="term" value="F:ATP binding"/>
    <property type="evidence" value="ECO:0007669"/>
    <property type="project" value="UniProtKB-KW"/>
</dbReference>
<dbReference type="Gene3D" id="3.40.1110.10">
    <property type="entry name" value="Calcium-transporting ATPase, cytoplasmic domain N"/>
    <property type="match status" value="1"/>
</dbReference>
<dbReference type="OrthoDB" id="7059309at2"/>
<feature type="transmembrane region" description="Helical" evidence="23">
    <location>
        <begin position="368"/>
        <end position="390"/>
    </location>
</feature>
<dbReference type="InterPro" id="IPR008250">
    <property type="entry name" value="ATPase_P-typ_transduc_dom_A_sf"/>
</dbReference>
<dbReference type="Gene3D" id="3.30.70.100">
    <property type="match status" value="2"/>
</dbReference>
<dbReference type="GO" id="GO:0005507">
    <property type="term" value="F:copper ion binding"/>
    <property type="evidence" value="ECO:0007669"/>
    <property type="project" value="InterPro"/>
</dbReference>
<evidence type="ECO:0000256" key="6">
    <source>
        <dbReference type="ARBA" id="ARBA00022475"/>
    </source>
</evidence>
<reference evidence="25 26" key="1">
    <citation type="submission" date="2019-09" db="EMBL/GenBank/DDBJ databases">
        <title>Whole genome shotgun sequencing (WGS) of Ellagibacter isourolithinifaciens DSM 104140(T) and Adlercreutzia muris DSM 29508(T).</title>
        <authorList>
            <person name="Stoll D.A."/>
            <person name="Danylec N."/>
            <person name="Huch M."/>
        </authorList>
    </citation>
    <scope>NUCLEOTIDE SEQUENCE [LARGE SCALE GENOMIC DNA]</scope>
    <source>
        <strain evidence="25 26">DSM 104140</strain>
    </source>
</reference>
<dbReference type="Gene3D" id="3.40.50.1000">
    <property type="entry name" value="HAD superfamily/HAD-like"/>
    <property type="match status" value="1"/>
</dbReference>
<dbReference type="InterPro" id="IPR001757">
    <property type="entry name" value="P_typ_ATPase"/>
</dbReference>
<dbReference type="FunFam" id="2.70.150.10:FF:000020">
    <property type="entry name" value="Copper-exporting P-type ATPase A"/>
    <property type="match status" value="1"/>
</dbReference>
<keyword evidence="15 23" id="KW-1133">Transmembrane helix</keyword>
<feature type="transmembrane region" description="Helical" evidence="23">
    <location>
        <begin position="105"/>
        <end position="126"/>
    </location>
</feature>
<evidence type="ECO:0000256" key="5">
    <source>
        <dbReference type="ARBA" id="ARBA00022448"/>
    </source>
</evidence>
<evidence type="ECO:0000256" key="17">
    <source>
        <dbReference type="ARBA" id="ARBA00023065"/>
    </source>
</evidence>
<dbReference type="SFLD" id="SFLDF00027">
    <property type="entry name" value="p-type_atpase"/>
    <property type="match status" value="1"/>
</dbReference>
<feature type="transmembrane region" description="Helical" evidence="23">
    <location>
        <begin position="770"/>
        <end position="792"/>
    </location>
</feature>
<dbReference type="GO" id="GO:0055070">
    <property type="term" value="P:copper ion homeostasis"/>
    <property type="evidence" value="ECO:0007669"/>
    <property type="project" value="TreeGrafter"/>
</dbReference>
<evidence type="ECO:0000256" key="20">
    <source>
        <dbReference type="ARBA" id="ARBA00033239"/>
    </source>
</evidence>
<dbReference type="EMBL" id="WAJR01000016">
    <property type="protein sequence ID" value="KAB1640202.1"/>
    <property type="molecule type" value="Genomic_DNA"/>
</dbReference>
<evidence type="ECO:0000256" key="13">
    <source>
        <dbReference type="ARBA" id="ARBA00022842"/>
    </source>
</evidence>
<dbReference type="SUPFAM" id="SSF81665">
    <property type="entry name" value="Calcium ATPase, transmembrane domain M"/>
    <property type="match status" value="1"/>
</dbReference>
<feature type="domain" description="HMA" evidence="24">
    <location>
        <begin position="887"/>
        <end position="952"/>
    </location>
</feature>
<proteinExistence type="inferred from homology"/>
<evidence type="ECO:0000256" key="14">
    <source>
        <dbReference type="ARBA" id="ARBA00022967"/>
    </source>
</evidence>
<dbReference type="InterPro" id="IPR044492">
    <property type="entry name" value="P_typ_ATPase_HD_dom"/>
</dbReference>
<dbReference type="GO" id="GO:0016887">
    <property type="term" value="F:ATP hydrolysis activity"/>
    <property type="evidence" value="ECO:0007669"/>
    <property type="project" value="InterPro"/>
</dbReference>
<comment type="subcellular location">
    <subcellularLocation>
        <location evidence="1">Cell membrane</location>
        <topology evidence="1">Multi-pass membrane protein</topology>
    </subcellularLocation>
</comment>
<keyword evidence="10" id="KW-0547">Nucleotide-binding</keyword>
<dbReference type="Pfam" id="PF00403">
    <property type="entry name" value="HMA"/>
    <property type="match status" value="2"/>
</dbReference>
<evidence type="ECO:0000256" key="7">
    <source>
        <dbReference type="ARBA" id="ARBA00022692"/>
    </source>
</evidence>
<dbReference type="AlphaFoldDB" id="A0A6N6NMP3"/>
<dbReference type="GO" id="GO:0043682">
    <property type="term" value="F:P-type divalent copper transporter activity"/>
    <property type="evidence" value="ECO:0007669"/>
    <property type="project" value="TreeGrafter"/>
</dbReference>
<keyword evidence="18 23" id="KW-0472">Membrane</keyword>
<evidence type="ECO:0000256" key="10">
    <source>
        <dbReference type="ARBA" id="ARBA00022741"/>
    </source>
</evidence>
<dbReference type="GeneID" id="98658156"/>
<evidence type="ECO:0000313" key="25">
    <source>
        <dbReference type="EMBL" id="KAB1640202.1"/>
    </source>
</evidence>
<dbReference type="PROSITE" id="PS01047">
    <property type="entry name" value="HMA_1"/>
    <property type="match status" value="1"/>
</dbReference>
<dbReference type="InterPro" id="IPR017969">
    <property type="entry name" value="Heavy-metal-associated_CS"/>
</dbReference>
<keyword evidence="9" id="KW-0677">Repeat</keyword>
<evidence type="ECO:0000256" key="22">
    <source>
        <dbReference type="SAM" id="MobiDB-lite"/>
    </source>
</evidence>
<dbReference type="InterPro" id="IPR036412">
    <property type="entry name" value="HAD-like_sf"/>
</dbReference>
<keyword evidence="16" id="KW-0186">Copper</keyword>
<keyword evidence="17" id="KW-0406">Ion transport</keyword>
<dbReference type="SUPFAM" id="SSF55008">
    <property type="entry name" value="HMA, heavy metal-associated domain"/>
    <property type="match status" value="2"/>
</dbReference>
<evidence type="ECO:0000313" key="26">
    <source>
        <dbReference type="Proteomes" id="UP000468668"/>
    </source>
</evidence>
<dbReference type="PRINTS" id="PR00119">
    <property type="entry name" value="CATATPASE"/>
</dbReference>
<dbReference type="GO" id="GO:0005886">
    <property type="term" value="C:plasma membrane"/>
    <property type="evidence" value="ECO:0007669"/>
    <property type="project" value="UniProtKB-SubCell"/>
</dbReference>
<dbReference type="Proteomes" id="UP000468668">
    <property type="component" value="Unassembled WGS sequence"/>
</dbReference>
<evidence type="ECO:0000259" key="24">
    <source>
        <dbReference type="PROSITE" id="PS50846"/>
    </source>
</evidence>
<keyword evidence="11" id="KW-0187">Copper transport</keyword>
<feature type="region of interest" description="Disordered" evidence="22">
    <location>
        <begin position="852"/>
        <end position="872"/>
    </location>
</feature>
<dbReference type="Pfam" id="PF00702">
    <property type="entry name" value="Hydrolase"/>
    <property type="match status" value="1"/>
</dbReference>
<dbReference type="NCBIfam" id="TIGR01494">
    <property type="entry name" value="ATPase_P-type"/>
    <property type="match status" value="2"/>
</dbReference>
<dbReference type="Gene3D" id="2.70.150.10">
    <property type="entry name" value="Calcium-transporting ATPase, cytoplasmic transduction domain A"/>
    <property type="match status" value="1"/>
</dbReference>
<evidence type="ECO:0000256" key="8">
    <source>
        <dbReference type="ARBA" id="ARBA00022723"/>
    </source>
</evidence>
<dbReference type="InterPro" id="IPR006122">
    <property type="entry name" value="HMA_Cu_ion-bd"/>
</dbReference>
<dbReference type="PROSITE" id="PS50846">
    <property type="entry name" value="HMA_2"/>
    <property type="match status" value="2"/>
</dbReference>
<dbReference type="InterPro" id="IPR023298">
    <property type="entry name" value="ATPase_P-typ_TM_dom_sf"/>
</dbReference>
<dbReference type="InterPro" id="IPR006121">
    <property type="entry name" value="HMA_dom"/>
</dbReference>
<evidence type="ECO:0000256" key="18">
    <source>
        <dbReference type="ARBA" id="ARBA00023136"/>
    </source>
</evidence>
<dbReference type="InterPro" id="IPR023214">
    <property type="entry name" value="HAD_sf"/>
</dbReference>
<evidence type="ECO:0000256" key="4">
    <source>
        <dbReference type="ARBA" id="ARBA00015102"/>
    </source>
</evidence>
<comment type="caution">
    <text evidence="25">The sequence shown here is derived from an EMBL/GenBank/DDBJ whole genome shotgun (WGS) entry which is preliminary data.</text>
</comment>
<dbReference type="NCBIfam" id="TIGR00003">
    <property type="entry name" value="copper ion binding protein"/>
    <property type="match status" value="2"/>
</dbReference>
<evidence type="ECO:0000256" key="11">
    <source>
        <dbReference type="ARBA" id="ARBA00022796"/>
    </source>
</evidence>
<keyword evidence="6" id="KW-1003">Cell membrane</keyword>
<comment type="catalytic activity">
    <reaction evidence="21">
        <text>Cu(+)(in) + ATP + H2O = Cu(+)(out) + ADP + phosphate + H(+)</text>
        <dbReference type="Rhea" id="RHEA:25792"/>
        <dbReference type="ChEBI" id="CHEBI:15377"/>
        <dbReference type="ChEBI" id="CHEBI:15378"/>
        <dbReference type="ChEBI" id="CHEBI:30616"/>
        <dbReference type="ChEBI" id="CHEBI:43474"/>
        <dbReference type="ChEBI" id="CHEBI:49552"/>
        <dbReference type="ChEBI" id="CHEBI:456216"/>
        <dbReference type="EC" id="7.2.2.8"/>
    </reaction>
</comment>
<evidence type="ECO:0000256" key="23">
    <source>
        <dbReference type="SAM" id="Phobius"/>
    </source>
</evidence>
<keyword evidence="14" id="KW-1278">Translocase</keyword>
<dbReference type="InterPro" id="IPR059000">
    <property type="entry name" value="ATPase_P-type_domA"/>
</dbReference>
<evidence type="ECO:0000256" key="3">
    <source>
        <dbReference type="ARBA" id="ARBA00012517"/>
    </source>
</evidence>
<keyword evidence="12" id="KW-0067">ATP-binding</keyword>
<keyword evidence="26" id="KW-1185">Reference proteome</keyword>
<protein>
    <recommendedName>
        <fullName evidence="4">Copper-exporting P-type ATPase</fullName>
        <ecNumber evidence="3">7.2.2.8</ecNumber>
    </recommendedName>
    <alternativeName>
        <fullName evidence="19">Copper-exporting P-type ATPase A</fullName>
    </alternativeName>
    <alternativeName>
        <fullName evidence="20">Cu(+)-exporting ATPase</fullName>
    </alternativeName>
</protein>
<evidence type="ECO:0000256" key="15">
    <source>
        <dbReference type="ARBA" id="ARBA00022989"/>
    </source>
</evidence>
<name>A0A6N6NMP3_9ACTN</name>
<evidence type="ECO:0000256" key="12">
    <source>
        <dbReference type="ARBA" id="ARBA00022840"/>
    </source>
</evidence>
<dbReference type="PANTHER" id="PTHR43520:SF8">
    <property type="entry name" value="P-TYPE CU(+) TRANSPORTER"/>
    <property type="match status" value="1"/>
</dbReference>
<dbReference type="PRINTS" id="PR00120">
    <property type="entry name" value="HATPASE"/>
</dbReference>
<dbReference type="SUPFAM" id="SSF81653">
    <property type="entry name" value="Calcium ATPase, transduction domain A"/>
    <property type="match status" value="1"/>
</dbReference>
<dbReference type="CDD" id="cd02094">
    <property type="entry name" value="P-type_ATPase_Cu-like"/>
    <property type="match status" value="1"/>
</dbReference>
<dbReference type="SFLD" id="SFLDG00002">
    <property type="entry name" value="C1.7:_P-type_atpase_like"/>
    <property type="match status" value="1"/>
</dbReference>
<evidence type="ECO:0000256" key="21">
    <source>
        <dbReference type="ARBA" id="ARBA00049289"/>
    </source>
</evidence>
<feature type="transmembrane region" description="Helical" evidence="23">
    <location>
        <begin position="138"/>
        <end position="157"/>
    </location>
</feature>
<dbReference type="InterPro" id="IPR018303">
    <property type="entry name" value="ATPase_P-typ_P_site"/>
</dbReference>
<organism evidence="25 26">
    <name type="scientific">Ellagibacter isourolithinifaciens</name>
    <dbReference type="NCBI Taxonomy" id="2137581"/>
    <lineage>
        <taxon>Bacteria</taxon>
        <taxon>Bacillati</taxon>
        <taxon>Actinomycetota</taxon>
        <taxon>Coriobacteriia</taxon>
        <taxon>Eggerthellales</taxon>
        <taxon>Eggerthellaceae</taxon>
        <taxon>Ellagibacter</taxon>
    </lineage>
</organism>
<keyword evidence="5" id="KW-0813">Transport</keyword>
<sequence>MTQKQTFDVSGMTCAACSARVEKTTSGVAGVEHAVVNLLKNSMEVEYDGNPATLAAISAAVEKAGYGAAPRIEAAAAAGAPSGAAPSAARENAAAKEAAHVRMRLIVSFVFTIPLFYLSMGHMFGWPIPGIFLGHENMLTFAFTQFLLLLPVVFVNFKFFRVGFKTLFHGSPNMDSLIALGSTASTVYGIVAIYRIGWGMGHGDVDFAHMAAMDLYFESAAMILTLITLGKYFEARAKGKTTDAIAQLMDLSPKTAIRRNVDGAEEEIPVEQVRPGDILIVRAGAGVPVDGVVIEGAGTVDESVITGESVPVEKGVGAAVTGATVNRTGWFAMRAERVGADTVLAGIVRMVDEATSSKAPIEKLADKISGVFVPVVIAIALITFIIWMFVGAGVTTALSHAISVLVISCPCALGLATPTAIMVGTGRGAANGILVKSAEALQTAHGVKTVVLDKTGTITKGAPEVCEVLVAEGRCGSASSATGCAGGVPSSADGFGGARKASSARAEQSSGLFVRVGTAERLGAAEAIQTSQVDAQTLAFLSLAYSLEKRSEHPLAQAIVAYAEARGAMAQEVEHFEQIPGGGLRGVVAGRACLAGNARLMEEGCIDIAGAEGGAQRLADEGKTVIYFAVDGELAGLIALADEPKPRSAAALAELSRMGIRTVMLTGDNERTAHAIQKRVGTDDVIAGVLPQGKEEVIRDLQKQGTVAMVGDGVNDAPALARADVGIAIGAGTDIAIDSADIVLMKSDLTDVPAAISLSRATMRNIKQNLFWALIYNVICIPVAAGALSFAGVTLNPMIAAAAMSCSSVCVVSNALRLRGWKPVVLGEAASALEPEAAPDAAPGAAIASEAGVPTMDGPSAEDGDGSPVSAGHIEEVQTVKPKEIIMEKKLSVEGMMCQHCVAHVKKALEGIEGVEEAVVDLDSNSATAKLSADVADQVLVDAIVDAGYEAKVVE</sequence>
<evidence type="ECO:0000256" key="1">
    <source>
        <dbReference type="ARBA" id="ARBA00004651"/>
    </source>
</evidence>
<feature type="transmembrane region" description="Helical" evidence="23">
    <location>
        <begin position="177"/>
        <end position="196"/>
    </location>
</feature>
<dbReference type="Pfam" id="PF00122">
    <property type="entry name" value="E1-E2_ATPase"/>
    <property type="match status" value="1"/>
</dbReference>
<dbReference type="CDD" id="cd00371">
    <property type="entry name" value="HMA"/>
    <property type="match status" value="2"/>
</dbReference>
<evidence type="ECO:0000256" key="9">
    <source>
        <dbReference type="ARBA" id="ARBA00022737"/>
    </source>
</evidence>
<dbReference type="EC" id="7.2.2.8" evidence="3"/>
<evidence type="ECO:0000256" key="16">
    <source>
        <dbReference type="ARBA" id="ARBA00023008"/>
    </source>
</evidence>
<keyword evidence="7 23" id="KW-0812">Transmembrane</keyword>
<keyword evidence="8" id="KW-0479">Metal-binding</keyword>
<dbReference type="InterPro" id="IPR036163">
    <property type="entry name" value="HMA_dom_sf"/>
</dbReference>
<dbReference type="SFLD" id="SFLDS00003">
    <property type="entry name" value="Haloacid_Dehalogenase"/>
    <property type="match status" value="1"/>
</dbReference>
<dbReference type="InterPro" id="IPR023299">
    <property type="entry name" value="ATPase_P-typ_cyto_dom_N"/>
</dbReference>
<dbReference type="PANTHER" id="PTHR43520">
    <property type="entry name" value="ATP7, ISOFORM B"/>
    <property type="match status" value="1"/>
</dbReference>
<evidence type="ECO:0000256" key="2">
    <source>
        <dbReference type="ARBA" id="ARBA00006024"/>
    </source>
</evidence>
<dbReference type="PROSITE" id="PS00154">
    <property type="entry name" value="ATPASE_E1_E2"/>
    <property type="match status" value="1"/>
</dbReference>
<evidence type="ECO:0000256" key="19">
    <source>
        <dbReference type="ARBA" id="ARBA00029719"/>
    </source>
</evidence>
<dbReference type="GO" id="GO:0140581">
    <property type="term" value="F:P-type monovalent copper transporter activity"/>
    <property type="evidence" value="ECO:0007669"/>
    <property type="project" value="UniProtKB-EC"/>
</dbReference>
<gene>
    <name evidence="25" type="ORF">F8C90_07015</name>
</gene>
<dbReference type="SUPFAM" id="SSF56784">
    <property type="entry name" value="HAD-like"/>
    <property type="match status" value="1"/>
</dbReference>
<dbReference type="RefSeq" id="WP_158049815.1">
    <property type="nucleotide sequence ID" value="NZ_WAJR01000016.1"/>
</dbReference>